<reference evidence="5" key="1">
    <citation type="submission" date="2020-07" db="EMBL/GenBank/DDBJ databases">
        <authorList>
            <person name="Lin J."/>
        </authorList>
    </citation>
    <scope>NUCLEOTIDE SEQUENCE</scope>
</reference>
<evidence type="ECO:0000259" key="4">
    <source>
        <dbReference type="Pfam" id="PF04927"/>
    </source>
</evidence>
<evidence type="ECO:0000256" key="1">
    <source>
        <dbReference type="ARBA" id="ARBA00010733"/>
    </source>
</evidence>
<feature type="compositionally biased region" description="Basic and acidic residues" evidence="3">
    <location>
        <begin position="218"/>
        <end position="241"/>
    </location>
</feature>
<feature type="compositionally biased region" description="Polar residues" evidence="3">
    <location>
        <begin position="1"/>
        <end position="16"/>
    </location>
</feature>
<proteinExistence type="inferred from homology"/>
<evidence type="ECO:0000256" key="2">
    <source>
        <dbReference type="ARBA" id="ARBA00022737"/>
    </source>
</evidence>
<feature type="domain" description="SMP" evidence="4">
    <location>
        <begin position="142"/>
        <end position="199"/>
    </location>
</feature>
<organism evidence="5">
    <name type="scientific">Ananas comosus var. bracteatus</name>
    <name type="common">red pineapple</name>
    <dbReference type="NCBI Taxonomy" id="296719"/>
    <lineage>
        <taxon>Eukaryota</taxon>
        <taxon>Viridiplantae</taxon>
        <taxon>Streptophyta</taxon>
        <taxon>Embryophyta</taxon>
        <taxon>Tracheophyta</taxon>
        <taxon>Spermatophyta</taxon>
        <taxon>Magnoliopsida</taxon>
        <taxon>Liliopsida</taxon>
        <taxon>Poales</taxon>
        <taxon>Bromeliaceae</taxon>
        <taxon>Bromelioideae</taxon>
        <taxon>Ananas</taxon>
    </lineage>
</organism>
<dbReference type="PANTHER" id="PTHR31174">
    <property type="entry name" value="SEED MATURATION FAMILY PROTEIN"/>
    <property type="match status" value="1"/>
</dbReference>
<dbReference type="InterPro" id="IPR042971">
    <property type="entry name" value="LEA_SMP"/>
</dbReference>
<gene>
    <name evidence="5" type="ORF">CB5_LOCUS31091</name>
</gene>
<comment type="similarity">
    <text evidence="1">Belongs to the LEA type SMP family.</text>
</comment>
<keyword evidence="2" id="KW-0677">Repeat</keyword>
<dbReference type="Pfam" id="PF04927">
    <property type="entry name" value="SMP"/>
    <property type="match status" value="3"/>
</dbReference>
<feature type="domain" description="SMP" evidence="4">
    <location>
        <begin position="24"/>
        <end position="78"/>
    </location>
</feature>
<evidence type="ECO:0000256" key="3">
    <source>
        <dbReference type="SAM" id="MobiDB-lite"/>
    </source>
</evidence>
<dbReference type="InterPro" id="IPR007011">
    <property type="entry name" value="LEA_SMP_dom"/>
</dbReference>
<protein>
    <recommendedName>
        <fullName evidence="4">SMP domain-containing protein</fullName>
    </recommendedName>
</protein>
<accession>A0A6V7QX87</accession>
<dbReference type="EMBL" id="CAJEUB010000062">
    <property type="protein sequence ID" value="CAD1847880.1"/>
    <property type="molecule type" value="Genomic_DNA"/>
</dbReference>
<evidence type="ECO:0000313" key="5">
    <source>
        <dbReference type="EMBL" id="CAD1847880.1"/>
    </source>
</evidence>
<sequence>MLATTSNSTPIMSQQQPRREDRGVEYGDVFPVAGGLAGQAVAPRDAAMMQSAENVALGQTQPRGPAAAMQSAAAVNERTGVVAHDEVSEIPRDQGVTVAETRVSGARIVTEFVAGQAVGQYVVGDADVVVGGGGDDWDAEKITIGEALAATARTVGDQPVEKSDAAAIQAAEARATGLNVTFPAGVAAEAQAAADANVWADNDATKLSIGDVLSDAADKMPADKPVERDDAARVADAETRNRPNATARPGGVAASMAAAARLNRDAA</sequence>
<feature type="domain" description="SMP" evidence="4">
    <location>
        <begin position="209"/>
        <end position="265"/>
    </location>
</feature>
<feature type="region of interest" description="Disordered" evidence="3">
    <location>
        <begin position="1"/>
        <end position="22"/>
    </location>
</feature>
<dbReference type="AlphaFoldDB" id="A0A6V7QX87"/>
<dbReference type="PANTHER" id="PTHR31174:SF41">
    <property type="entry name" value="OS12G0470000 PROTEIN"/>
    <property type="match status" value="1"/>
</dbReference>
<feature type="region of interest" description="Disordered" evidence="3">
    <location>
        <begin position="218"/>
        <end position="253"/>
    </location>
</feature>
<name>A0A6V7QX87_ANACO</name>